<dbReference type="Proteomes" id="UP000186817">
    <property type="component" value="Unassembled WGS sequence"/>
</dbReference>
<accession>A0A1Q9CG81</accession>
<dbReference type="Pfam" id="PF13499">
    <property type="entry name" value="EF-hand_7"/>
    <property type="match status" value="1"/>
</dbReference>
<feature type="domain" description="EF-hand" evidence="4">
    <location>
        <begin position="780"/>
        <end position="815"/>
    </location>
</feature>
<evidence type="ECO:0000313" key="7">
    <source>
        <dbReference type="Proteomes" id="UP000186817"/>
    </source>
</evidence>
<organism evidence="6 7">
    <name type="scientific">Symbiodinium microadriaticum</name>
    <name type="common">Dinoflagellate</name>
    <name type="synonym">Zooxanthella microadriatica</name>
    <dbReference type="NCBI Taxonomy" id="2951"/>
    <lineage>
        <taxon>Eukaryota</taxon>
        <taxon>Sar</taxon>
        <taxon>Alveolata</taxon>
        <taxon>Dinophyceae</taxon>
        <taxon>Suessiales</taxon>
        <taxon>Symbiodiniaceae</taxon>
        <taxon>Symbiodinium</taxon>
    </lineage>
</organism>
<dbReference type="AlphaFoldDB" id="A0A1Q9CG81"/>
<evidence type="ECO:0000256" key="3">
    <source>
        <dbReference type="SAM" id="Phobius"/>
    </source>
</evidence>
<dbReference type="InterPro" id="IPR003034">
    <property type="entry name" value="SAP_dom"/>
</dbReference>
<evidence type="ECO:0000259" key="5">
    <source>
        <dbReference type="PROSITE" id="PS50800"/>
    </source>
</evidence>
<dbReference type="CDD" id="cd00051">
    <property type="entry name" value="EFh"/>
    <property type="match status" value="1"/>
</dbReference>
<reference evidence="6 7" key="1">
    <citation type="submission" date="2016-02" db="EMBL/GenBank/DDBJ databases">
        <title>Genome analysis of coral dinoflagellate symbionts highlights evolutionary adaptations to a symbiotic lifestyle.</title>
        <authorList>
            <person name="Aranda M."/>
            <person name="Li Y."/>
            <person name="Liew Y.J."/>
            <person name="Baumgarten S."/>
            <person name="Simakov O."/>
            <person name="Wilson M."/>
            <person name="Piel J."/>
            <person name="Ashoor H."/>
            <person name="Bougouffa S."/>
            <person name="Bajic V.B."/>
            <person name="Ryu T."/>
            <person name="Ravasi T."/>
            <person name="Bayer T."/>
            <person name="Micklem G."/>
            <person name="Kim H."/>
            <person name="Bhak J."/>
            <person name="Lajeunesse T.C."/>
            <person name="Voolstra C.R."/>
        </authorList>
    </citation>
    <scope>NUCLEOTIDE SEQUENCE [LARGE SCALE GENOMIC DNA]</scope>
    <source>
        <strain evidence="6 7">CCMP2467</strain>
    </source>
</reference>
<feature type="domain" description="EF-hand" evidence="4">
    <location>
        <begin position="737"/>
        <end position="772"/>
    </location>
</feature>
<dbReference type="OrthoDB" id="434790at2759"/>
<dbReference type="InterPro" id="IPR018247">
    <property type="entry name" value="EF_Hand_1_Ca_BS"/>
</dbReference>
<dbReference type="PROSITE" id="PS50800">
    <property type="entry name" value="SAP"/>
    <property type="match status" value="1"/>
</dbReference>
<dbReference type="PROSITE" id="PS50222">
    <property type="entry name" value="EF_HAND_2"/>
    <property type="match status" value="2"/>
</dbReference>
<keyword evidence="1" id="KW-0106">Calcium</keyword>
<sequence>MSTLFGDPPKGGELWVELSPGDRVRAEIMEHEDEQGQRRYGQVLPDSTNAEGHVYSVFPSKATSSLPWKDTRTVLIAYTPESLGKLDHAAVHQLEEHNFPVPISQMPEYYVGDLPVMNKVEHHVDHGEGDYGLGPFMEQTASDIVDSEIEEWDMYLELNNGMVKIGDESGSSIDAQPMLSKVEVCYARGIEKILSELRGHPLRFLGMELELSEDGKEIYLNQRGNLEEILRAHDIGPAEKDKIPLSKDVAVFESMDTDAEPTASAVAEAQRLTGEVMWVAQKTRPDAAFAACLMASITLRAPTRCLEIGYKHLPYLQATKHLRMTVADDNSGLVLYPDAAFAPSSGRSHTGWLVCWAGSLVAWRSRRQAIIDGTVGMLGLEAMLTDLGYEPQPKVIASDSTSALAIGAGTGSWRTRHLRLKAAWIQERSTTASGTVELDWDMMGVCMGLLMMLGGLVLYEAAKWGAWQFYQDYTPGASARKLRRLRRLREATTQAIEKELERLSASPSIAVGEQTPPQHERQPGYPDAIPATELRGQTPRRRPNPPSTSSPGELDGWSITSDYPTSGQDSMRILSDMISLMRLEDIKTALREQGLRTTGLKEDAVHRLATLMEQNMTSSTSRIPNPETVPVHPLVMVDPTAGIDLENKEWLLIRYGSFTRAMYTMFEITFSGGWPLLVRPLVDDVSVFFAVPCLIYVVAVVFAALRLITALMVRSTMQVLSSDAATAVLERMEKAAELQDKLLEVFHDADSDGDGRLTMEEFAAILQHKEMRHYMSALGLDIRDARVLFRVLVDDGDGTLSVQEFCDGLAKVKGGPTSADIMHLLHETGKMKRDCQAILEILLAASGQPVASVAAGRMK</sequence>
<feature type="region of interest" description="Disordered" evidence="2">
    <location>
        <begin position="502"/>
        <end position="565"/>
    </location>
</feature>
<dbReference type="EMBL" id="LSRX01001238">
    <property type="protein sequence ID" value="OLP81931.1"/>
    <property type="molecule type" value="Genomic_DNA"/>
</dbReference>
<protein>
    <submittedName>
        <fullName evidence="6">Retrovirus-related Pol polyprotein from transposon TNT 1-94</fullName>
    </submittedName>
</protein>
<comment type="caution">
    <text evidence="6">The sequence shown here is derived from an EMBL/GenBank/DDBJ whole genome shotgun (WGS) entry which is preliminary data.</text>
</comment>
<dbReference type="SMART" id="SM00054">
    <property type="entry name" value="EFh"/>
    <property type="match status" value="2"/>
</dbReference>
<feature type="domain" description="SAP" evidence="5">
    <location>
        <begin position="578"/>
        <end position="612"/>
    </location>
</feature>
<proteinExistence type="predicted"/>
<evidence type="ECO:0000256" key="1">
    <source>
        <dbReference type="ARBA" id="ARBA00022837"/>
    </source>
</evidence>
<dbReference type="Gene3D" id="1.10.238.10">
    <property type="entry name" value="EF-hand"/>
    <property type="match status" value="1"/>
</dbReference>
<evidence type="ECO:0000259" key="4">
    <source>
        <dbReference type="PROSITE" id="PS50222"/>
    </source>
</evidence>
<dbReference type="GO" id="GO:0005509">
    <property type="term" value="F:calcium ion binding"/>
    <property type="evidence" value="ECO:0007669"/>
    <property type="project" value="InterPro"/>
</dbReference>
<gene>
    <name evidence="6" type="ORF">AK812_SmicGene37470</name>
</gene>
<dbReference type="InterPro" id="IPR002048">
    <property type="entry name" value="EF_hand_dom"/>
</dbReference>
<dbReference type="CDD" id="cd09272">
    <property type="entry name" value="RNase_HI_RT_Ty1"/>
    <property type="match status" value="1"/>
</dbReference>
<dbReference type="SUPFAM" id="SSF47473">
    <property type="entry name" value="EF-hand"/>
    <property type="match status" value="1"/>
</dbReference>
<name>A0A1Q9CG81_SYMMI</name>
<dbReference type="PROSITE" id="PS00018">
    <property type="entry name" value="EF_HAND_1"/>
    <property type="match status" value="1"/>
</dbReference>
<keyword evidence="7" id="KW-1185">Reference proteome</keyword>
<feature type="transmembrane region" description="Helical" evidence="3">
    <location>
        <begin position="687"/>
        <end position="708"/>
    </location>
</feature>
<keyword evidence="3" id="KW-1133">Transmembrane helix</keyword>
<keyword evidence="3" id="KW-0472">Membrane</keyword>
<evidence type="ECO:0000313" key="6">
    <source>
        <dbReference type="EMBL" id="OLP81931.1"/>
    </source>
</evidence>
<evidence type="ECO:0000256" key="2">
    <source>
        <dbReference type="SAM" id="MobiDB-lite"/>
    </source>
</evidence>
<dbReference type="InterPro" id="IPR011992">
    <property type="entry name" value="EF-hand-dom_pair"/>
</dbReference>
<keyword evidence="3" id="KW-0812">Transmembrane</keyword>